<accession>A0ABM1ZGJ4</accession>
<sequence>MADQPNDEIYHNGAAEAPGRYVKLRRKKKKATKKANELDNMAKELEKEKHEKAEMAEQLKNLQAEVEAMKAARAEHPRHEKEVDDGSVDFEIVPASSTHRPNKSMASKEESRFLSSVNQLSVSSISVPECKPMAGEDEIHRQTFEMWRDLLLDCMALAGIEDEATKFTVFKVKAGPRLLAIFKNTKSDSEAPDVSISPFENAMYRLKLYFGSNSDVMFQRRKLALMEQKAEESDLAFIIRVGDTAQLCDFDKTKEFEEIAKTVAEHARCKQVRVAALKMVSRNGSFSDLVDKVREIQAIRMNEEFFAVKHGPSGSIAETAMVAPVRVEYPRRPLSQRYAHRTDNRFAPYSRQDSRYNSRSYGGGSRFGQQTNTRTNRNNTKRRNAEDRSEVQRTDRCWRCLSCFHSASECNYANLVCRRCGKIGHIQRACSPSANPNINRTSAQETFEPEAKQSRIDAVDDKDAITKPTEQVNVTIRNDKRDADRYVIATVGTNLEEGIISARVAGLACDFLIDSGAQVNTVVENVYAILKRDQRYVETIYCF</sequence>
<dbReference type="InterPro" id="IPR001878">
    <property type="entry name" value="Znf_CCHC"/>
</dbReference>
<reference evidence="5" key="1">
    <citation type="journal article" date="2015" name="Proc. Natl. Acad. Sci. U.S.A.">
        <title>Genome sequence of the Asian Tiger mosquito, Aedes albopictus, reveals insights into its biology, genetics, and evolution.</title>
        <authorList>
            <person name="Chen X.G."/>
            <person name="Jiang X."/>
            <person name="Gu J."/>
            <person name="Xu M."/>
            <person name="Wu Y."/>
            <person name="Deng Y."/>
            <person name="Zhang C."/>
            <person name="Bonizzoni M."/>
            <person name="Dermauw W."/>
            <person name="Vontas J."/>
            <person name="Armbruster P."/>
            <person name="Huang X."/>
            <person name="Yang Y."/>
            <person name="Zhang H."/>
            <person name="He W."/>
            <person name="Peng H."/>
            <person name="Liu Y."/>
            <person name="Wu K."/>
            <person name="Chen J."/>
            <person name="Lirakis M."/>
            <person name="Topalis P."/>
            <person name="Van Leeuwen T."/>
            <person name="Hall A.B."/>
            <person name="Jiang X."/>
            <person name="Thorpe C."/>
            <person name="Mueller R.L."/>
            <person name="Sun C."/>
            <person name="Waterhouse R.M."/>
            <person name="Yan G."/>
            <person name="Tu Z.J."/>
            <person name="Fang X."/>
            <person name="James A.A."/>
        </authorList>
    </citation>
    <scope>NUCLEOTIDE SEQUENCE [LARGE SCALE GENOMIC DNA]</scope>
    <source>
        <strain evidence="5">Foshan</strain>
    </source>
</reference>
<dbReference type="PROSITE" id="PS50158">
    <property type="entry name" value="ZF_CCHC"/>
    <property type="match status" value="1"/>
</dbReference>
<dbReference type="GeneID" id="134287558"/>
<name>A0ABM1ZGJ4_AEDAL</name>
<protein>
    <recommendedName>
        <fullName evidence="3">CCHC-type domain-containing protein</fullName>
    </recommendedName>
</protein>
<evidence type="ECO:0000259" key="3">
    <source>
        <dbReference type="PROSITE" id="PS50158"/>
    </source>
</evidence>
<feature type="region of interest" description="Disordered" evidence="2">
    <location>
        <begin position="1"/>
        <end position="36"/>
    </location>
</feature>
<evidence type="ECO:0000256" key="1">
    <source>
        <dbReference type="PROSITE-ProRule" id="PRU00047"/>
    </source>
</evidence>
<evidence type="ECO:0000256" key="2">
    <source>
        <dbReference type="SAM" id="MobiDB-lite"/>
    </source>
</evidence>
<reference evidence="4" key="2">
    <citation type="submission" date="2025-05" db="UniProtKB">
        <authorList>
            <consortium name="EnsemblMetazoa"/>
        </authorList>
    </citation>
    <scope>IDENTIFICATION</scope>
    <source>
        <strain evidence="4">Foshan</strain>
    </source>
</reference>
<keyword evidence="1" id="KW-0479">Metal-binding</keyword>
<dbReference type="Proteomes" id="UP000069940">
    <property type="component" value="Unassembled WGS sequence"/>
</dbReference>
<keyword evidence="5" id="KW-1185">Reference proteome</keyword>
<keyword evidence="1" id="KW-0863">Zinc-finger</keyword>
<evidence type="ECO:0000313" key="4">
    <source>
        <dbReference type="EnsemblMetazoa" id="AALFPA23_018233.P26786"/>
    </source>
</evidence>
<proteinExistence type="predicted"/>
<feature type="compositionally biased region" description="Basic residues" evidence="2">
    <location>
        <begin position="22"/>
        <end position="33"/>
    </location>
</feature>
<dbReference type="RefSeq" id="XP_062705537.1">
    <property type="nucleotide sequence ID" value="XM_062849553.1"/>
</dbReference>
<keyword evidence="1" id="KW-0862">Zinc</keyword>
<dbReference type="SUPFAM" id="SSF57756">
    <property type="entry name" value="Retrovirus zinc finger-like domains"/>
    <property type="match status" value="1"/>
</dbReference>
<dbReference type="Gene3D" id="4.10.60.10">
    <property type="entry name" value="Zinc finger, CCHC-type"/>
    <property type="match status" value="1"/>
</dbReference>
<organism evidence="4 5">
    <name type="scientific">Aedes albopictus</name>
    <name type="common">Asian tiger mosquito</name>
    <name type="synonym">Stegomyia albopicta</name>
    <dbReference type="NCBI Taxonomy" id="7160"/>
    <lineage>
        <taxon>Eukaryota</taxon>
        <taxon>Metazoa</taxon>
        <taxon>Ecdysozoa</taxon>
        <taxon>Arthropoda</taxon>
        <taxon>Hexapoda</taxon>
        <taxon>Insecta</taxon>
        <taxon>Pterygota</taxon>
        <taxon>Neoptera</taxon>
        <taxon>Endopterygota</taxon>
        <taxon>Diptera</taxon>
        <taxon>Nematocera</taxon>
        <taxon>Culicoidea</taxon>
        <taxon>Culicidae</taxon>
        <taxon>Culicinae</taxon>
        <taxon>Aedini</taxon>
        <taxon>Aedes</taxon>
        <taxon>Stegomyia</taxon>
    </lineage>
</organism>
<feature type="region of interest" description="Disordered" evidence="2">
    <location>
        <begin position="340"/>
        <end position="388"/>
    </location>
</feature>
<dbReference type="InterPro" id="IPR036875">
    <property type="entry name" value="Znf_CCHC_sf"/>
</dbReference>
<dbReference type="EnsemblMetazoa" id="AALFPA23_018233.R26786">
    <property type="protein sequence ID" value="AALFPA23_018233.P26786"/>
    <property type="gene ID" value="AALFPA23_018233"/>
</dbReference>
<dbReference type="SMART" id="SM00343">
    <property type="entry name" value="ZnF_C2HC"/>
    <property type="match status" value="2"/>
</dbReference>
<feature type="compositionally biased region" description="Low complexity" evidence="2">
    <location>
        <begin position="367"/>
        <end position="378"/>
    </location>
</feature>
<evidence type="ECO:0000313" key="5">
    <source>
        <dbReference type="Proteomes" id="UP000069940"/>
    </source>
</evidence>
<feature type="domain" description="CCHC-type" evidence="3">
    <location>
        <begin position="417"/>
        <end position="430"/>
    </location>
</feature>